<dbReference type="GO" id="GO:0000156">
    <property type="term" value="F:phosphorelay response regulator activity"/>
    <property type="evidence" value="ECO:0007669"/>
    <property type="project" value="TreeGrafter"/>
</dbReference>
<accession>A0A936K696</accession>
<keyword evidence="1 6" id="KW-0597">Phosphoprotein</keyword>
<dbReference type="InterPro" id="IPR001867">
    <property type="entry name" value="OmpR/PhoB-type_DNA-bd"/>
</dbReference>
<evidence type="ECO:0000256" key="4">
    <source>
        <dbReference type="ARBA" id="ARBA00023125"/>
    </source>
</evidence>
<dbReference type="PANTHER" id="PTHR48111:SF1">
    <property type="entry name" value="TWO-COMPONENT RESPONSE REGULATOR ORR33"/>
    <property type="match status" value="1"/>
</dbReference>
<evidence type="ECO:0000256" key="1">
    <source>
        <dbReference type="ARBA" id="ARBA00022553"/>
    </source>
</evidence>
<dbReference type="Pfam" id="PF00072">
    <property type="entry name" value="Response_reg"/>
    <property type="match status" value="1"/>
</dbReference>
<reference evidence="11 12" key="1">
    <citation type="submission" date="2020-10" db="EMBL/GenBank/DDBJ databases">
        <title>Connecting structure to function with the recovery of over 1000 high-quality activated sludge metagenome-assembled genomes encoding full-length rRNA genes using long-read sequencing.</title>
        <authorList>
            <person name="Singleton C.M."/>
            <person name="Petriglieri F."/>
            <person name="Kristensen J.M."/>
            <person name="Kirkegaard R.H."/>
            <person name="Michaelsen T.Y."/>
            <person name="Andersen M.H."/>
            <person name="Karst S.M."/>
            <person name="Dueholm M.S."/>
            <person name="Nielsen P.H."/>
            <person name="Albertsen M."/>
        </authorList>
    </citation>
    <scope>NUCLEOTIDE SEQUENCE [LARGE SCALE GENOMIC DNA]</scope>
    <source>
        <strain evidence="11">OdNE_18-Q3-R46-58_MAXAC.008</strain>
    </source>
</reference>
<feature type="region of interest" description="Disordered" evidence="8">
    <location>
        <begin position="1"/>
        <end position="27"/>
    </location>
</feature>
<name>A0A936K696_9BACT</name>
<evidence type="ECO:0000256" key="7">
    <source>
        <dbReference type="PROSITE-ProRule" id="PRU01091"/>
    </source>
</evidence>
<feature type="modified residue" description="4-aspartylphosphate" evidence="6">
    <location>
        <position position="86"/>
    </location>
</feature>
<dbReference type="GO" id="GO:0005829">
    <property type="term" value="C:cytosol"/>
    <property type="evidence" value="ECO:0007669"/>
    <property type="project" value="TreeGrafter"/>
</dbReference>
<dbReference type="Gene3D" id="6.10.250.690">
    <property type="match status" value="1"/>
</dbReference>
<sequence length="259" mass="28471">MNLDLLQARTPVPPSTSSLRSGDLDSPALASGGTVGHALVVEDDPEARTYIRLVLQKSGFKVTAVGSGEEAMDHFHREPLQVALLDVGLPGMNGFEVCKQMRACREDLAILMLTGRGEDSDKVSGLNLGADDYLVKPFEPTVLMARVHAVLRRCTRQSENLLVLTQGDLRAELLGMKAYKGGREVDLTPHEFILLTAFLRNPGRVLTRDWLRDAVWGKDHHGSAKAVDVLVCKLREKLEDDPAHPTHFRTEWGLGFVTG</sequence>
<feature type="DNA-binding region" description="OmpR/PhoB-type" evidence="7">
    <location>
        <begin position="161"/>
        <end position="259"/>
    </location>
</feature>
<dbReference type="Gene3D" id="3.40.50.2300">
    <property type="match status" value="1"/>
</dbReference>
<dbReference type="PROSITE" id="PS51755">
    <property type="entry name" value="OMPR_PHOB"/>
    <property type="match status" value="1"/>
</dbReference>
<protein>
    <submittedName>
        <fullName evidence="11">Response regulator transcription factor</fullName>
    </submittedName>
</protein>
<evidence type="ECO:0000313" key="11">
    <source>
        <dbReference type="EMBL" id="MBK8571132.1"/>
    </source>
</evidence>
<feature type="domain" description="OmpR/PhoB-type" evidence="10">
    <location>
        <begin position="161"/>
        <end position="259"/>
    </location>
</feature>
<dbReference type="AlphaFoldDB" id="A0A936K696"/>
<dbReference type="CDD" id="cd17574">
    <property type="entry name" value="REC_OmpR"/>
    <property type="match status" value="1"/>
</dbReference>
<dbReference type="Pfam" id="PF00486">
    <property type="entry name" value="Trans_reg_C"/>
    <property type="match status" value="1"/>
</dbReference>
<comment type="caution">
    <text evidence="11">The sequence shown here is derived from an EMBL/GenBank/DDBJ whole genome shotgun (WGS) entry which is preliminary data.</text>
</comment>
<dbReference type="CDD" id="cd00383">
    <property type="entry name" value="trans_reg_C"/>
    <property type="match status" value="1"/>
</dbReference>
<dbReference type="SMART" id="SM00862">
    <property type="entry name" value="Trans_reg_C"/>
    <property type="match status" value="1"/>
</dbReference>
<gene>
    <name evidence="11" type="ORF">IPN91_00530</name>
</gene>
<evidence type="ECO:0000256" key="6">
    <source>
        <dbReference type="PROSITE-ProRule" id="PRU00169"/>
    </source>
</evidence>
<keyword evidence="4 7" id="KW-0238">DNA-binding</keyword>
<dbReference type="PANTHER" id="PTHR48111">
    <property type="entry name" value="REGULATOR OF RPOS"/>
    <property type="match status" value="1"/>
</dbReference>
<dbReference type="EMBL" id="JADKCH010000001">
    <property type="protein sequence ID" value="MBK8571132.1"/>
    <property type="molecule type" value="Genomic_DNA"/>
</dbReference>
<dbReference type="SMART" id="SM00448">
    <property type="entry name" value="REC"/>
    <property type="match status" value="1"/>
</dbReference>
<dbReference type="PROSITE" id="PS50110">
    <property type="entry name" value="RESPONSE_REGULATORY"/>
    <property type="match status" value="1"/>
</dbReference>
<evidence type="ECO:0000256" key="2">
    <source>
        <dbReference type="ARBA" id="ARBA00023012"/>
    </source>
</evidence>
<keyword evidence="5" id="KW-0804">Transcription</keyword>
<dbReference type="InterPro" id="IPR036388">
    <property type="entry name" value="WH-like_DNA-bd_sf"/>
</dbReference>
<evidence type="ECO:0000256" key="3">
    <source>
        <dbReference type="ARBA" id="ARBA00023015"/>
    </source>
</evidence>
<evidence type="ECO:0000259" key="9">
    <source>
        <dbReference type="PROSITE" id="PS50110"/>
    </source>
</evidence>
<dbReference type="GO" id="GO:0000976">
    <property type="term" value="F:transcription cis-regulatory region binding"/>
    <property type="evidence" value="ECO:0007669"/>
    <property type="project" value="TreeGrafter"/>
</dbReference>
<dbReference type="Proteomes" id="UP000709959">
    <property type="component" value="Unassembled WGS sequence"/>
</dbReference>
<dbReference type="Gene3D" id="1.10.10.10">
    <property type="entry name" value="Winged helix-like DNA-binding domain superfamily/Winged helix DNA-binding domain"/>
    <property type="match status" value="1"/>
</dbReference>
<dbReference type="GO" id="GO:0006355">
    <property type="term" value="P:regulation of DNA-templated transcription"/>
    <property type="evidence" value="ECO:0007669"/>
    <property type="project" value="InterPro"/>
</dbReference>
<dbReference type="InterPro" id="IPR011006">
    <property type="entry name" value="CheY-like_superfamily"/>
</dbReference>
<keyword evidence="2" id="KW-0902">Two-component regulatory system</keyword>
<dbReference type="InterPro" id="IPR001789">
    <property type="entry name" value="Sig_transdc_resp-reg_receiver"/>
</dbReference>
<dbReference type="SUPFAM" id="SSF52172">
    <property type="entry name" value="CheY-like"/>
    <property type="match status" value="1"/>
</dbReference>
<dbReference type="GO" id="GO:0032993">
    <property type="term" value="C:protein-DNA complex"/>
    <property type="evidence" value="ECO:0007669"/>
    <property type="project" value="TreeGrafter"/>
</dbReference>
<dbReference type="InterPro" id="IPR039420">
    <property type="entry name" value="WalR-like"/>
</dbReference>
<feature type="domain" description="Response regulatory" evidence="9">
    <location>
        <begin position="37"/>
        <end position="151"/>
    </location>
</feature>
<evidence type="ECO:0000259" key="10">
    <source>
        <dbReference type="PROSITE" id="PS51755"/>
    </source>
</evidence>
<evidence type="ECO:0000256" key="8">
    <source>
        <dbReference type="SAM" id="MobiDB-lite"/>
    </source>
</evidence>
<proteinExistence type="predicted"/>
<evidence type="ECO:0000256" key="5">
    <source>
        <dbReference type="ARBA" id="ARBA00023163"/>
    </source>
</evidence>
<evidence type="ECO:0000313" key="12">
    <source>
        <dbReference type="Proteomes" id="UP000709959"/>
    </source>
</evidence>
<keyword evidence="3" id="KW-0805">Transcription regulation</keyword>
<organism evidence="11 12">
    <name type="scientific">Candidatus Geothrix odensensis</name>
    <dbReference type="NCBI Taxonomy" id="2954440"/>
    <lineage>
        <taxon>Bacteria</taxon>
        <taxon>Pseudomonadati</taxon>
        <taxon>Acidobacteriota</taxon>
        <taxon>Holophagae</taxon>
        <taxon>Holophagales</taxon>
        <taxon>Holophagaceae</taxon>
        <taxon>Geothrix</taxon>
    </lineage>
</organism>